<dbReference type="EMBL" id="JAQIOY010000001">
    <property type="protein sequence ID" value="MDA7424065.1"/>
    <property type="molecule type" value="Genomic_DNA"/>
</dbReference>
<dbReference type="Proteomes" id="UP001210720">
    <property type="component" value="Unassembled WGS sequence"/>
</dbReference>
<dbReference type="PANTHER" id="PTHR23339">
    <property type="entry name" value="TYROSINE SPECIFIC PROTEIN PHOSPHATASE AND DUAL SPECIFICITY PROTEIN PHOSPHATASE"/>
    <property type="match status" value="1"/>
</dbReference>
<dbReference type="Gene3D" id="3.90.190.10">
    <property type="entry name" value="Protein tyrosine phosphatase superfamily"/>
    <property type="match status" value="1"/>
</dbReference>
<sequence>MLVTHSEPVSSSLSGDATTIVIHALPVGGGILALSPLPGCGGDFSGDLEHISSWTPACVISLVTQVELVAVGAQDLGQHIQDKGTRWAHLPIEDYGVPGPEFEEQWPEISDRARRAMLGGGRVLVHCRGGCGRSGMVALRLMIEAGEAPDEALDRLRSVRPCAIETDAQMEWALKAERQPAVFVRHNEISS</sequence>
<dbReference type="InterPro" id="IPR000387">
    <property type="entry name" value="Tyr_Pase_dom"/>
</dbReference>
<dbReference type="RefSeq" id="WP_271431393.1">
    <property type="nucleotide sequence ID" value="NZ_JAQIOY010000001.1"/>
</dbReference>
<dbReference type="InterPro" id="IPR016130">
    <property type="entry name" value="Tyr_Pase_AS"/>
</dbReference>
<evidence type="ECO:0000259" key="2">
    <source>
        <dbReference type="PROSITE" id="PS50056"/>
    </source>
</evidence>
<accession>A0ABT4XQ57</accession>
<dbReference type="InterPro" id="IPR029021">
    <property type="entry name" value="Prot-tyrosine_phosphatase-like"/>
</dbReference>
<organism evidence="3 4">
    <name type="scientific">Thalassococcus lentus</name>
    <dbReference type="NCBI Taxonomy" id="1210524"/>
    <lineage>
        <taxon>Bacteria</taxon>
        <taxon>Pseudomonadati</taxon>
        <taxon>Pseudomonadota</taxon>
        <taxon>Alphaproteobacteria</taxon>
        <taxon>Rhodobacterales</taxon>
        <taxon>Roseobacteraceae</taxon>
        <taxon>Thalassococcus</taxon>
    </lineage>
</organism>
<evidence type="ECO:0000313" key="4">
    <source>
        <dbReference type="Proteomes" id="UP001210720"/>
    </source>
</evidence>
<protein>
    <submittedName>
        <fullName evidence="3">Protein phosphatase</fullName>
    </submittedName>
</protein>
<evidence type="ECO:0000256" key="1">
    <source>
        <dbReference type="ARBA" id="ARBA00022801"/>
    </source>
</evidence>
<keyword evidence="4" id="KW-1185">Reference proteome</keyword>
<reference evidence="3 4" key="1">
    <citation type="submission" date="2023-01" db="EMBL/GenBank/DDBJ databases">
        <title>Thalassococcus onchidii sp. nov., isolated from a marine invertebrate from the South China Sea.</title>
        <authorList>
            <person name="Xu S."/>
            <person name="Liu Z."/>
            <person name="Xu Y."/>
        </authorList>
    </citation>
    <scope>NUCLEOTIDE SEQUENCE [LARGE SCALE GENOMIC DNA]</scope>
    <source>
        <strain evidence="3 4">KCTC 32084</strain>
    </source>
</reference>
<name>A0ABT4XQ57_9RHOB</name>
<keyword evidence="1" id="KW-0378">Hydrolase</keyword>
<gene>
    <name evidence="3" type="ORF">PFY00_04955</name>
</gene>
<proteinExistence type="predicted"/>
<dbReference type="SUPFAM" id="SSF52799">
    <property type="entry name" value="(Phosphotyrosine protein) phosphatases II"/>
    <property type="match status" value="1"/>
</dbReference>
<dbReference type="InterPro" id="IPR057023">
    <property type="entry name" value="PTP-SAK"/>
</dbReference>
<evidence type="ECO:0000313" key="3">
    <source>
        <dbReference type="EMBL" id="MDA7424065.1"/>
    </source>
</evidence>
<dbReference type="Pfam" id="PF22784">
    <property type="entry name" value="PTP-SAK"/>
    <property type="match status" value="1"/>
</dbReference>
<dbReference type="PROSITE" id="PS50056">
    <property type="entry name" value="TYR_PHOSPHATASE_2"/>
    <property type="match status" value="1"/>
</dbReference>
<comment type="caution">
    <text evidence="3">The sequence shown here is derived from an EMBL/GenBank/DDBJ whole genome shotgun (WGS) entry which is preliminary data.</text>
</comment>
<dbReference type="InterPro" id="IPR050561">
    <property type="entry name" value="PTP"/>
</dbReference>
<dbReference type="PROSITE" id="PS00383">
    <property type="entry name" value="TYR_PHOSPHATASE_1"/>
    <property type="match status" value="1"/>
</dbReference>
<feature type="domain" description="Tyrosine specific protein phosphatases" evidence="2">
    <location>
        <begin position="104"/>
        <end position="171"/>
    </location>
</feature>